<evidence type="ECO:0000256" key="2">
    <source>
        <dbReference type="ARBA" id="ARBA00009773"/>
    </source>
</evidence>
<evidence type="ECO:0000256" key="1">
    <source>
        <dbReference type="ARBA" id="ARBA00004141"/>
    </source>
</evidence>
<keyword evidence="3 6" id="KW-0812">Transmembrane</keyword>
<gene>
    <name evidence="7" type="ORF">CLHOM_04560</name>
</gene>
<reference evidence="8" key="1">
    <citation type="submission" date="2015-08" db="EMBL/GenBank/DDBJ databases">
        <title>Genome sequence of the strict anaerobe Clostridium homopropionicum LuHBu1 (DSM 5847T).</title>
        <authorList>
            <person name="Poehlein A."/>
            <person name="Beck M."/>
            <person name="Schiel-Bengelsdorf B."/>
            <person name="Bengelsdorf F.R."/>
            <person name="Daniel R."/>
            <person name="Duerre P."/>
        </authorList>
    </citation>
    <scope>NUCLEOTIDE SEQUENCE [LARGE SCALE GENOMIC DNA]</scope>
    <source>
        <strain evidence="8">DSM 5847</strain>
    </source>
</reference>
<evidence type="ECO:0000313" key="8">
    <source>
        <dbReference type="Proteomes" id="UP000037043"/>
    </source>
</evidence>
<dbReference type="AlphaFoldDB" id="A0A0L6ZDJ6"/>
<feature type="transmembrane region" description="Helical" evidence="6">
    <location>
        <begin position="299"/>
        <end position="320"/>
    </location>
</feature>
<feature type="transmembrane region" description="Helical" evidence="6">
    <location>
        <begin position="65"/>
        <end position="87"/>
    </location>
</feature>
<dbReference type="Pfam" id="PF01594">
    <property type="entry name" value="AI-2E_transport"/>
    <property type="match status" value="1"/>
</dbReference>
<evidence type="ECO:0000256" key="4">
    <source>
        <dbReference type="ARBA" id="ARBA00022989"/>
    </source>
</evidence>
<dbReference type="PATRIC" id="fig|1121318.3.peg.459"/>
<dbReference type="STRING" id="36844.SAMN04488501_104264"/>
<evidence type="ECO:0008006" key="9">
    <source>
        <dbReference type="Google" id="ProtNLM"/>
    </source>
</evidence>
<sequence>MIKINHLYLKLYKSFILLVIFVLVSLLIKHYFTAFFIIFFMYFLSKPVYEFLSKIKIFNKNLNAVISLVIINLIIFFIIFYIGKIFINEAYFLFKKNYTNFIQGMENAIQVIYNFFNIDLFDLNNKIKNFYLTLSYESFIKKGAVYTTESILDYFISNIAVYFILVDKYVILNSILKIISDNKLKRINEKIDEINKYLKIQLIIIILTTLVTFLGFISLNIKSSLQLAIFCGVLDLVPYIGTIVIFVPLIIYKFITNNKIIAFGIIILYILIQIVRQIAEAKFVSNKLNVHPLAMLLGTYVGVKILGIVGLFTTPLYILVTKEILFSTYDRS</sequence>
<proteinExistence type="inferred from homology"/>
<dbReference type="GO" id="GO:0016020">
    <property type="term" value="C:membrane"/>
    <property type="evidence" value="ECO:0007669"/>
    <property type="project" value="UniProtKB-SubCell"/>
</dbReference>
<dbReference type="InterPro" id="IPR002549">
    <property type="entry name" value="AI-2E-like"/>
</dbReference>
<keyword evidence="4 6" id="KW-1133">Transmembrane helix</keyword>
<feature type="transmembrane region" description="Helical" evidence="6">
    <location>
        <begin position="15"/>
        <end position="44"/>
    </location>
</feature>
<dbReference type="GO" id="GO:0055085">
    <property type="term" value="P:transmembrane transport"/>
    <property type="evidence" value="ECO:0007669"/>
    <property type="project" value="TreeGrafter"/>
</dbReference>
<protein>
    <recommendedName>
        <fullName evidence="9">Pheromone autoinducer 2 transporter</fullName>
    </recommendedName>
</protein>
<comment type="similarity">
    <text evidence="2">Belongs to the autoinducer-2 exporter (AI-2E) (TC 2.A.86) family.</text>
</comment>
<organism evidence="7 8">
    <name type="scientific">Clostridium homopropionicum DSM 5847</name>
    <dbReference type="NCBI Taxonomy" id="1121318"/>
    <lineage>
        <taxon>Bacteria</taxon>
        <taxon>Bacillati</taxon>
        <taxon>Bacillota</taxon>
        <taxon>Clostridia</taxon>
        <taxon>Eubacteriales</taxon>
        <taxon>Clostridiaceae</taxon>
        <taxon>Clostridium</taxon>
    </lineage>
</organism>
<feature type="transmembrane region" description="Helical" evidence="6">
    <location>
        <begin position="260"/>
        <end position="279"/>
    </location>
</feature>
<accession>A0A0L6ZDJ6</accession>
<keyword evidence="5 6" id="KW-0472">Membrane</keyword>
<feature type="transmembrane region" description="Helical" evidence="6">
    <location>
        <begin position="227"/>
        <end position="251"/>
    </location>
</feature>
<dbReference type="PANTHER" id="PTHR21716:SF68">
    <property type="entry name" value="TRANSPORT PROTEIN YTVI-RELATED"/>
    <property type="match status" value="1"/>
</dbReference>
<keyword evidence="8" id="KW-1185">Reference proteome</keyword>
<evidence type="ECO:0000256" key="5">
    <source>
        <dbReference type="ARBA" id="ARBA00023136"/>
    </source>
</evidence>
<name>A0A0L6ZDJ6_9CLOT</name>
<dbReference type="Proteomes" id="UP000037043">
    <property type="component" value="Unassembled WGS sequence"/>
</dbReference>
<feature type="transmembrane region" description="Helical" evidence="6">
    <location>
        <begin position="200"/>
        <end position="221"/>
    </location>
</feature>
<evidence type="ECO:0000313" key="7">
    <source>
        <dbReference type="EMBL" id="KOA20868.1"/>
    </source>
</evidence>
<dbReference type="EMBL" id="LHUR01000011">
    <property type="protein sequence ID" value="KOA20868.1"/>
    <property type="molecule type" value="Genomic_DNA"/>
</dbReference>
<evidence type="ECO:0000256" key="6">
    <source>
        <dbReference type="SAM" id="Phobius"/>
    </source>
</evidence>
<evidence type="ECO:0000256" key="3">
    <source>
        <dbReference type="ARBA" id="ARBA00022692"/>
    </source>
</evidence>
<feature type="transmembrane region" description="Helical" evidence="6">
    <location>
        <begin position="159"/>
        <end position="179"/>
    </location>
</feature>
<comment type="subcellular location">
    <subcellularLocation>
        <location evidence="1">Membrane</location>
        <topology evidence="1">Multi-pass membrane protein</topology>
    </subcellularLocation>
</comment>
<dbReference type="RefSeq" id="WP_052220056.1">
    <property type="nucleotide sequence ID" value="NZ_LHUR01000011.1"/>
</dbReference>
<dbReference type="PANTHER" id="PTHR21716">
    <property type="entry name" value="TRANSMEMBRANE PROTEIN"/>
    <property type="match status" value="1"/>
</dbReference>
<comment type="caution">
    <text evidence="7">The sequence shown here is derived from an EMBL/GenBank/DDBJ whole genome shotgun (WGS) entry which is preliminary data.</text>
</comment>